<keyword evidence="4 7" id="KW-0697">Rotamase</keyword>
<evidence type="ECO:0000313" key="10">
    <source>
        <dbReference type="EMBL" id="AUB80389.1"/>
    </source>
</evidence>
<dbReference type="SUPFAM" id="SSF54534">
    <property type="entry name" value="FKBP-like"/>
    <property type="match status" value="2"/>
</dbReference>
<comment type="domain">
    <text evidence="7">The PPIase activity resides only in the second parvulin domain. The N-terminal region and the C-terminal tail are necessary and sufficient for the chaperone activity of SurA. The PPIase activity is dispensable for SurA to function as a chaperone. The N-terminal region and the C-terminal tail are also required for porin recognition.</text>
</comment>
<dbReference type="InterPro" id="IPR023034">
    <property type="entry name" value="PPIase_SurA"/>
</dbReference>
<dbReference type="InterPro" id="IPR023058">
    <property type="entry name" value="PPIase_PpiC_CS"/>
</dbReference>
<dbReference type="GO" id="GO:0051082">
    <property type="term" value="F:unfolded protein binding"/>
    <property type="evidence" value="ECO:0007669"/>
    <property type="project" value="UniProtKB-UniRule"/>
</dbReference>
<dbReference type="InterPro" id="IPR015391">
    <property type="entry name" value="SurA_N"/>
</dbReference>
<dbReference type="RefSeq" id="WP_100918188.1">
    <property type="nucleotide sequence ID" value="NZ_CP020370.1"/>
</dbReference>
<dbReference type="Gene3D" id="3.10.50.40">
    <property type="match status" value="2"/>
</dbReference>
<dbReference type="SUPFAM" id="SSF109998">
    <property type="entry name" value="Triger factor/SurA peptide-binding domain-like"/>
    <property type="match status" value="1"/>
</dbReference>
<dbReference type="InterPro" id="IPR050280">
    <property type="entry name" value="OMP_Chaperone_SurA"/>
</dbReference>
<reference evidence="10 11" key="1">
    <citation type="submission" date="2017-03" db="EMBL/GenBank/DDBJ databases">
        <title>Complete genome sequence of Candidatus 'Thiodictyon syntrophicum' sp. nov. strain Cad16T, a photolithoautotroph purple sulfur bacterium isolated from an alpine meromictic lake.</title>
        <authorList>
            <person name="Luedin S.M."/>
            <person name="Pothier J.F."/>
            <person name="Danza F."/>
            <person name="Storelli N."/>
            <person name="Wittwer M."/>
            <person name="Tonolla M."/>
        </authorList>
    </citation>
    <scope>NUCLEOTIDE SEQUENCE [LARGE SCALE GENOMIC DNA]</scope>
    <source>
        <strain evidence="10 11">Cad16T</strain>
    </source>
</reference>
<dbReference type="InterPro" id="IPR027304">
    <property type="entry name" value="Trigger_fact/SurA_dom_sf"/>
</dbReference>
<evidence type="ECO:0000256" key="4">
    <source>
        <dbReference type="ARBA" id="ARBA00023110"/>
    </source>
</evidence>
<keyword evidence="8" id="KW-0812">Transmembrane</keyword>
<dbReference type="PANTHER" id="PTHR47637">
    <property type="entry name" value="CHAPERONE SURA"/>
    <property type="match status" value="1"/>
</dbReference>
<evidence type="ECO:0000256" key="2">
    <source>
        <dbReference type="ARBA" id="ARBA00022737"/>
    </source>
</evidence>
<evidence type="ECO:0000256" key="1">
    <source>
        <dbReference type="ARBA" id="ARBA00022729"/>
    </source>
</evidence>
<comment type="catalytic activity">
    <reaction evidence="7">
        <text>[protein]-peptidylproline (omega=180) = [protein]-peptidylproline (omega=0)</text>
        <dbReference type="Rhea" id="RHEA:16237"/>
        <dbReference type="Rhea" id="RHEA-COMP:10747"/>
        <dbReference type="Rhea" id="RHEA-COMP:10748"/>
        <dbReference type="ChEBI" id="CHEBI:83833"/>
        <dbReference type="ChEBI" id="CHEBI:83834"/>
        <dbReference type="EC" id="5.2.1.8"/>
    </reaction>
</comment>
<keyword evidence="8" id="KW-0472">Membrane</keyword>
<feature type="transmembrane region" description="Helical" evidence="8">
    <location>
        <begin position="12"/>
        <end position="35"/>
    </location>
</feature>
<keyword evidence="3 7" id="KW-0574">Periplasm</keyword>
<evidence type="ECO:0000256" key="7">
    <source>
        <dbReference type="HAMAP-Rule" id="MF_01183"/>
    </source>
</evidence>
<dbReference type="InterPro" id="IPR046357">
    <property type="entry name" value="PPIase_dom_sf"/>
</dbReference>
<dbReference type="PROSITE" id="PS01096">
    <property type="entry name" value="PPIC_PPIASE_1"/>
    <property type="match status" value="1"/>
</dbReference>
<dbReference type="GO" id="GO:0006457">
    <property type="term" value="P:protein folding"/>
    <property type="evidence" value="ECO:0007669"/>
    <property type="project" value="UniProtKB-UniRule"/>
</dbReference>
<evidence type="ECO:0000259" key="9">
    <source>
        <dbReference type="PROSITE" id="PS50198"/>
    </source>
</evidence>
<proteinExistence type="inferred from homology"/>
<dbReference type="OrthoDB" id="14196at2"/>
<keyword evidence="5 7" id="KW-0143">Chaperone</keyword>
<dbReference type="Proteomes" id="UP000232638">
    <property type="component" value="Chromosome"/>
</dbReference>
<evidence type="ECO:0000256" key="5">
    <source>
        <dbReference type="ARBA" id="ARBA00023186"/>
    </source>
</evidence>
<dbReference type="Pfam" id="PF09312">
    <property type="entry name" value="SurA_N"/>
    <property type="match status" value="1"/>
</dbReference>
<keyword evidence="1 7" id="KW-0732">Signal</keyword>
<dbReference type="GO" id="GO:0042277">
    <property type="term" value="F:peptide binding"/>
    <property type="evidence" value="ECO:0007669"/>
    <property type="project" value="InterPro"/>
</dbReference>
<comment type="subcellular location">
    <subcellularLocation>
        <location evidence="7">Periplasm</location>
    </subcellularLocation>
    <text evidence="7">Is capable of associating with the outer membrane.</text>
</comment>
<organism evidence="10 11">
    <name type="scientific">Candidatus Thiodictyon syntrophicum</name>
    <dbReference type="NCBI Taxonomy" id="1166950"/>
    <lineage>
        <taxon>Bacteria</taxon>
        <taxon>Pseudomonadati</taxon>
        <taxon>Pseudomonadota</taxon>
        <taxon>Gammaproteobacteria</taxon>
        <taxon>Chromatiales</taxon>
        <taxon>Chromatiaceae</taxon>
        <taxon>Thiodictyon</taxon>
    </lineage>
</organism>
<comment type="function">
    <text evidence="7">Chaperone involved in the correct folding and assembly of outer membrane proteins. Recognizes specific patterns of aromatic residues and the orientation of their side chains, which are found more frequently in integral outer membrane proteins. May act in both early periplasmic and late outer membrane-associated steps of protein maturation.</text>
</comment>
<dbReference type="KEGG" id="tsy:THSYN_05095"/>
<dbReference type="EC" id="5.2.1.8" evidence="7"/>
<protein>
    <recommendedName>
        <fullName evidence="7">Chaperone SurA</fullName>
    </recommendedName>
    <alternativeName>
        <fullName evidence="7">Peptidyl-prolyl cis-trans isomerase SurA</fullName>
        <shortName evidence="7">PPIase SurA</shortName>
        <ecNumber evidence="7">5.2.1.8</ecNumber>
    </alternativeName>
    <alternativeName>
        <fullName evidence="7">Rotamase SurA</fullName>
    </alternativeName>
</protein>
<dbReference type="Gene3D" id="1.10.4030.10">
    <property type="entry name" value="Porin chaperone SurA, peptide-binding domain"/>
    <property type="match status" value="1"/>
</dbReference>
<evidence type="ECO:0000256" key="8">
    <source>
        <dbReference type="SAM" id="Phobius"/>
    </source>
</evidence>
<sequence>MTRTEHSARPGPLPGAATVLTWVVAGLLGLGLGAAGSRATAGEPLDSIVAVVNNDVVVQSELTHEISVTVPQLQQQGTPVPPPEQLRKQVLERLILKRLQQQRARQLGIKVDDAALTTAIQGIASRNGLTIEELKATLESGQVRFEDFREDTRMQIITARLQSQEVMSSIQVTDQEIARFLEKEKGKLMPREQVRLQHILIALPDQPSPAQVEAAQTKAKQLVAKLRGGADFAAVAAASSEGRTALEGGDLGWFEMAAVPSLVADRAQTMAKGDITDPIRTPTGFNIIRMADIKGGLPGNVTQSKARHILVRTSEMVSDADAKTRLGQLRSRIVGGDDFANLARAHSDDTGSALKGGELGWVSPGDTVPEFEKAMSALAIGEVSEPFKSPFGWHLMQVQERRTQDTTEELLRIKAREAIQRRKGDEATDAWLKRLRDEAYVEVRQDGARVKP</sequence>
<dbReference type="GO" id="GO:0003755">
    <property type="term" value="F:peptidyl-prolyl cis-trans isomerase activity"/>
    <property type="evidence" value="ECO:0007669"/>
    <property type="project" value="UniProtKB-UniRule"/>
</dbReference>
<keyword evidence="2 7" id="KW-0677">Repeat</keyword>
<dbReference type="GO" id="GO:0030288">
    <property type="term" value="C:outer membrane-bounded periplasmic space"/>
    <property type="evidence" value="ECO:0007669"/>
    <property type="project" value="InterPro"/>
</dbReference>
<dbReference type="AlphaFoldDB" id="A0A2K8U4R0"/>
<dbReference type="GO" id="GO:0043165">
    <property type="term" value="P:Gram-negative-bacterium-type cell outer membrane assembly"/>
    <property type="evidence" value="ECO:0007669"/>
    <property type="project" value="InterPro"/>
</dbReference>
<dbReference type="HAMAP" id="MF_01183">
    <property type="entry name" value="Chaperone_SurA"/>
    <property type="match status" value="1"/>
</dbReference>
<dbReference type="EMBL" id="CP020370">
    <property type="protein sequence ID" value="AUB80389.1"/>
    <property type="molecule type" value="Genomic_DNA"/>
</dbReference>
<dbReference type="PANTHER" id="PTHR47637:SF1">
    <property type="entry name" value="CHAPERONE SURA"/>
    <property type="match status" value="1"/>
</dbReference>
<dbReference type="PROSITE" id="PS50198">
    <property type="entry name" value="PPIC_PPIASE_2"/>
    <property type="match status" value="2"/>
</dbReference>
<keyword evidence="6 7" id="KW-0413">Isomerase</keyword>
<dbReference type="GO" id="GO:0050821">
    <property type="term" value="P:protein stabilization"/>
    <property type="evidence" value="ECO:0007669"/>
    <property type="project" value="InterPro"/>
</dbReference>
<gene>
    <name evidence="7" type="primary">surA</name>
    <name evidence="10" type="ORF">THSYN_05095</name>
</gene>
<evidence type="ECO:0000256" key="3">
    <source>
        <dbReference type="ARBA" id="ARBA00022764"/>
    </source>
</evidence>
<dbReference type="InterPro" id="IPR000297">
    <property type="entry name" value="PPIase_PpiC"/>
</dbReference>
<evidence type="ECO:0000256" key="6">
    <source>
        <dbReference type="ARBA" id="ARBA00023235"/>
    </source>
</evidence>
<dbReference type="Pfam" id="PF00639">
    <property type="entry name" value="Rotamase"/>
    <property type="match status" value="2"/>
</dbReference>
<feature type="domain" description="PpiC" evidence="9">
    <location>
        <begin position="301"/>
        <end position="400"/>
    </location>
</feature>
<name>A0A2K8U4R0_9GAMM</name>
<keyword evidence="11" id="KW-1185">Reference proteome</keyword>
<feature type="domain" description="PpiC" evidence="9">
    <location>
        <begin position="191"/>
        <end position="292"/>
    </location>
</feature>
<accession>A0A2K8U4R0</accession>
<keyword evidence="8" id="KW-1133">Transmembrane helix</keyword>
<evidence type="ECO:0000313" key="11">
    <source>
        <dbReference type="Proteomes" id="UP000232638"/>
    </source>
</evidence>